<dbReference type="Gene3D" id="1.10.287.130">
    <property type="match status" value="1"/>
</dbReference>
<dbReference type="PRINTS" id="PR00344">
    <property type="entry name" value="BCTRLSENSOR"/>
</dbReference>
<evidence type="ECO:0000259" key="17">
    <source>
        <dbReference type="PROSITE" id="PS50109"/>
    </source>
</evidence>
<feature type="domain" description="Phytochrome chromophore attachment site" evidence="16">
    <location>
        <begin position="240"/>
        <end position="399"/>
    </location>
</feature>
<keyword evidence="20" id="KW-1185">Reference proteome</keyword>
<dbReference type="eggNOG" id="COG3706">
    <property type="taxonomic scope" value="Bacteria"/>
</dbReference>
<evidence type="ECO:0000259" key="16">
    <source>
        <dbReference type="PROSITE" id="PS50046"/>
    </source>
</evidence>
<dbReference type="InterPro" id="IPR005467">
    <property type="entry name" value="His_kinase_dom"/>
</dbReference>
<dbReference type="CDD" id="cd00082">
    <property type="entry name" value="HisKA"/>
    <property type="match status" value="1"/>
</dbReference>
<dbReference type="FunFam" id="1.10.287.130:FF:000038">
    <property type="entry name" value="Sensory transduction histidine kinase"/>
    <property type="match status" value="1"/>
</dbReference>
<feature type="domain" description="Phytochrome chromophore attachment site" evidence="16">
    <location>
        <begin position="653"/>
        <end position="793"/>
    </location>
</feature>
<dbReference type="Pfam" id="PF01590">
    <property type="entry name" value="GAF"/>
    <property type="match status" value="4"/>
</dbReference>
<dbReference type="GO" id="GO:0005524">
    <property type="term" value="F:ATP binding"/>
    <property type="evidence" value="ECO:0007669"/>
    <property type="project" value="UniProtKB-KW"/>
</dbReference>
<keyword evidence="8 19" id="KW-0418">Kinase</keyword>
<evidence type="ECO:0000256" key="2">
    <source>
        <dbReference type="ARBA" id="ARBA00004370"/>
    </source>
</evidence>
<dbReference type="InterPro" id="IPR003594">
    <property type="entry name" value="HATPase_dom"/>
</dbReference>
<dbReference type="InterPro" id="IPR016132">
    <property type="entry name" value="Phyto_chromo_attachment"/>
</dbReference>
<dbReference type="FunFam" id="3.30.565.10:FF:000010">
    <property type="entry name" value="Sensor histidine kinase RcsC"/>
    <property type="match status" value="1"/>
</dbReference>
<dbReference type="SUPFAM" id="SSF55781">
    <property type="entry name" value="GAF domain-like"/>
    <property type="match status" value="4"/>
</dbReference>
<dbReference type="Pfam" id="PF00512">
    <property type="entry name" value="HisKA"/>
    <property type="match status" value="1"/>
</dbReference>
<dbReference type="EMBL" id="CP001291">
    <property type="protein sequence ID" value="ACK70287.1"/>
    <property type="molecule type" value="Genomic_DNA"/>
</dbReference>
<keyword evidence="5 14" id="KW-0597">Phosphoprotein</keyword>
<sequence>MSRKIAYSGRKSNRLSRQFLKTNSRFKQLETEKQPISLQIDRQKTLLAVITKIRESLDLTTIFKSTAQEVRQLLNADRVGIFRFFPDSNCTKGEFVAEDVLPPLESTLDFIIEDSCFQQNYTAKYQQGKIYAIEDVETATLEECYLDLLKKFNIRANLVVPLLHEQQLWGLLCIHQCRQPRQWQESEIEFISQIALHLGIAVQQAEKIAQLQGKSAQLSASIQREKALATIVNKIRRSLNLNTIFQTTTQEVLELIKADRVAIYRFNSDWSGEFIVDSVTSQWTSLMKTQLIHTELCENISECSVKNLVNPQLTDTYLQKTQGGQFSQNDLFRVCNDIYHAGFSDCYINILELCQARAYVIVAIYEGEKLWGLLATYQNSGVRHWQETEVNFLVQIAAQLGVAIQQAELLAQTQKRSDLLQTTLDTELKKRAEELALEAKQEKVLAEVIDKIRQTLDLDTIFQTATREIRHLLTADRVGIFQFNPNSNCQQGEFISEDFTPPYSSVLEEKVEDHCFGEHHANYYQEGQIFAIADITQAGLSECHHDILSRFQVKANLVFPLLKNDQLWGLLCIHQCSAPRFWQPQEIEFVRKITVQLGVALQQAELLVQAHNRSAELSQALAQVEAQKEQQAQVAQQERTLARIIEQVRQTLDIDTIFGATTHELRQVLNCDRVVVYRFFADWNGEFVYESMSEGWMPLIVGNTKTVWRDTYFQDTQVSRYHNHETFAVDDIYQADLTPCHLEMLELFQIKAYIVAPVFVGDKLWGLLGAYQNTNPRHWEDREISLMARVGDQLGVAMQQAELLEQLTKAKETADAANKAKSEFLANMSHELRTPLNAILGFTQLLARDSSLSDKQHEYVGIIGRSGEHLLSLLNDVLEMSKIEAGRITLNENHFDLYRLLNTLEEMFQLKAQSKGLQLIFDCHPDVPQYIKTDESKLRQILINLIGNGIKFTEVGSVILRVKLSLLSTMTIDFEVEDTGLGIAPEELDTLFQPFIQTVSGRKSQEGTGLGLPISQKFVQLMGGNISVKSNLNKGSMFRFEIPFTQSESAQVSQPIKDLQIIGLEPNQPIYRILIADDKWESRLMLVNLLSPLGFEVREAENGLQTVELWQSWSPHLIWMDMRMPLIDGYQATKQIREKESMTSTQQRTKIIALTASVLDTQRMTVFNAGCDDFVAKPVRKEKVFEKIAEHLKVRYIYQQETQPKPQSQPLLLSNFESLKSAIAQMPQEWITGLKNAVLSAREKRIRQLIEQIPQQDSPLVKTLTQFLNNLAYEKILELINVDLN</sequence>
<gene>
    <name evidence="19" type="ordered locus">PCC7424_1855</name>
</gene>
<dbReference type="Gene3D" id="3.30.565.10">
    <property type="entry name" value="Histidine kinase-like ATPase, C-terminal domain"/>
    <property type="match status" value="1"/>
</dbReference>
<feature type="domain" description="Phytochrome chromophore attachment site" evidence="16">
    <location>
        <begin position="58"/>
        <end position="197"/>
    </location>
</feature>
<comment type="subcellular location">
    <subcellularLocation>
        <location evidence="2">Membrane</location>
    </subcellularLocation>
</comment>
<dbReference type="SUPFAM" id="SSF55874">
    <property type="entry name" value="ATPase domain of HSP90 chaperone/DNA topoisomerase II/histidine kinase"/>
    <property type="match status" value="1"/>
</dbReference>
<evidence type="ECO:0000313" key="20">
    <source>
        <dbReference type="Proteomes" id="UP000002384"/>
    </source>
</evidence>
<name>B7KCI2_GLOC7</name>
<dbReference type="OrthoDB" id="569347at2"/>
<dbReference type="SMART" id="SM00388">
    <property type="entry name" value="HisKA"/>
    <property type="match status" value="1"/>
</dbReference>
<dbReference type="RefSeq" id="WP_012599230.1">
    <property type="nucleotide sequence ID" value="NC_011729.1"/>
</dbReference>
<evidence type="ECO:0000256" key="10">
    <source>
        <dbReference type="ARBA" id="ARBA00023012"/>
    </source>
</evidence>
<evidence type="ECO:0000256" key="13">
    <source>
        <dbReference type="ARBA" id="ARBA00074306"/>
    </source>
</evidence>
<dbReference type="HOGENOM" id="CLU_006269_0_0_3"/>
<dbReference type="PROSITE" id="PS50110">
    <property type="entry name" value="RESPONSE_REGULATORY"/>
    <property type="match status" value="1"/>
</dbReference>
<evidence type="ECO:0000256" key="8">
    <source>
        <dbReference type="ARBA" id="ARBA00022777"/>
    </source>
</evidence>
<dbReference type="SUPFAM" id="SSF52172">
    <property type="entry name" value="CheY-like"/>
    <property type="match status" value="1"/>
</dbReference>
<dbReference type="InterPro" id="IPR004358">
    <property type="entry name" value="Sig_transdc_His_kin-like_C"/>
</dbReference>
<dbReference type="InterPro" id="IPR001789">
    <property type="entry name" value="Sig_transdc_resp-reg_receiver"/>
</dbReference>
<feature type="coiled-coil region" evidence="15">
    <location>
        <begin position="607"/>
        <end position="647"/>
    </location>
</feature>
<dbReference type="InterPro" id="IPR036097">
    <property type="entry name" value="HisK_dim/P_sf"/>
</dbReference>
<evidence type="ECO:0000256" key="5">
    <source>
        <dbReference type="ARBA" id="ARBA00022553"/>
    </source>
</evidence>
<keyword evidence="15" id="KW-0175">Coiled coil</keyword>
<organism evidence="19 20">
    <name type="scientific">Gloeothece citriformis (strain PCC 7424)</name>
    <name type="common">Cyanothece sp. (strain PCC 7424)</name>
    <dbReference type="NCBI Taxonomy" id="65393"/>
    <lineage>
        <taxon>Bacteria</taxon>
        <taxon>Bacillati</taxon>
        <taxon>Cyanobacteriota</taxon>
        <taxon>Cyanophyceae</taxon>
        <taxon>Oscillatoriophycideae</taxon>
        <taxon>Chroococcales</taxon>
        <taxon>Aphanothecaceae</taxon>
        <taxon>Gloeothece</taxon>
        <taxon>Gloeothece citriformis</taxon>
    </lineage>
</organism>
<dbReference type="SMART" id="SM00448">
    <property type="entry name" value="REC"/>
    <property type="match status" value="1"/>
</dbReference>
<evidence type="ECO:0000256" key="3">
    <source>
        <dbReference type="ARBA" id="ARBA00006402"/>
    </source>
</evidence>
<dbReference type="PROSITE" id="PS50046">
    <property type="entry name" value="PHYTOCHROME_2"/>
    <property type="match status" value="4"/>
</dbReference>
<dbReference type="InterPro" id="IPR003661">
    <property type="entry name" value="HisK_dim/P_dom"/>
</dbReference>
<dbReference type="GO" id="GO:0016020">
    <property type="term" value="C:membrane"/>
    <property type="evidence" value="ECO:0007669"/>
    <property type="project" value="UniProtKB-SubCell"/>
</dbReference>
<dbReference type="Pfam" id="PF02518">
    <property type="entry name" value="HATPase_c"/>
    <property type="match status" value="1"/>
</dbReference>
<evidence type="ECO:0000313" key="19">
    <source>
        <dbReference type="EMBL" id="ACK70287.1"/>
    </source>
</evidence>
<evidence type="ECO:0000256" key="1">
    <source>
        <dbReference type="ARBA" id="ARBA00000085"/>
    </source>
</evidence>
<dbReference type="eggNOG" id="COG2203">
    <property type="taxonomic scope" value="Bacteria"/>
</dbReference>
<dbReference type="Gene3D" id="3.30.450.40">
    <property type="match status" value="4"/>
</dbReference>
<protein>
    <recommendedName>
        <fullName evidence="13">Circadian input-output histidine kinase CikA</fullName>
        <ecNumber evidence="4">2.7.13.3</ecNumber>
    </recommendedName>
</protein>
<dbReference type="eggNOG" id="COG4251">
    <property type="taxonomic scope" value="Bacteria"/>
</dbReference>
<reference evidence="20" key="1">
    <citation type="journal article" date="2011" name="MBio">
        <title>Novel metabolic attributes of the genus Cyanothece, comprising a group of unicellular nitrogen-fixing Cyanobacteria.</title>
        <authorList>
            <person name="Bandyopadhyay A."/>
            <person name="Elvitigala T."/>
            <person name="Welsh E."/>
            <person name="Stockel J."/>
            <person name="Liberton M."/>
            <person name="Min H."/>
            <person name="Sherman L.A."/>
            <person name="Pakrasi H.B."/>
        </authorList>
    </citation>
    <scope>NUCLEOTIDE SEQUENCE [LARGE SCALE GENOMIC DNA]</scope>
    <source>
        <strain evidence="20">PCC 7424</strain>
    </source>
</reference>
<dbReference type="CDD" id="cd16922">
    <property type="entry name" value="HATPase_EvgS-ArcB-TorS-like"/>
    <property type="match status" value="1"/>
</dbReference>
<keyword evidence="12" id="KW-0131">Cell cycle</keyword>
<dbReference type="GO" id="GO:0000155">
    <property type="term" value="F:phosphorelay sensor kinase activity"/>
    <property type="evidence" value="ECO:0007669"/>
    <property type="project" value="InterPro"/>
</dbReference>
<evidence type="ECO:0000256" key="6">
    <source>
        <dbReference type="ARBA" id="ARBA00022679"/>
    </source>
</evidence>
<dbReference type="InterPro" id="IPR029016">
    <property type="entry name" value="GAF-like_dom_sf"/>
</dbReference>
<comment type="catalytic activity">
    <reaction evidence="1">
        <text>ATP + protein L-histidine = ADP + protein N-phospho-L-histidine.</text>
        <dbReference type="EC" id="2.7.13.3"/>
    </reaction>
</comment>
<dbReference type="Gene3D" id="3.40.50.2300">
    <property type="match status" value="1"/>
</dbReference>
<dbReference type="EC" id="2.7.13.3" evidence="4"/>
<dbReference type="CDD" id="cd17546">
    <property type="entry name" value="REC_hyHK_CKI1_RcsC-like"/>
    <property type="match status" value="1"/>
</dbReference>
<feature type="domain" description="Phytochrome chromophore attachment site" evidence="16">
    <location>
        <begin position="457"/>
        <end position="596"/>
    </location>
</feature>
<evidence type="ECO:0000256" key="15">
    <source>
        <dbReference type="SAM" id="Coils"/>
    </source>
</evidence>
<accession>B7KCI2</accession>
<dbReference type="PANTHER" id="PTHR45339">
    <property type="entry name" value="HYBRID SIGNAL TRANSDUCTION HISTIDINE KINASE J"/>
    <property type="match status" value="1"/>
</dbReference>
<keyword evidence="7" id="KW-0547">Nucleotide-binding</keyword>
<evidence type="ECO:0000256" key="12">
    <source>
        <dbReference type="ARBA" id="ARBA00023306"/>
    </source>
</evidence>
<evidence type="ECO:0000256" key="9">
    <source>
        <dbReference type="ARBA" id="ARBA00022840"/>
    </source>
</evidence>
<dbReference type="PANTHER" id="PTHR45339:SF1">
    <property type="entry name" value="HYBRID SIGNAL TRANSDUCTION HISTIDINE KINASE J"/>
    <property type="match status" value="1"/>
</dbReference>
<keyword evidence="11" id="KW-0472">Membrane</keyword>
<feature type="modified residue" description="4-aspartylphosphate" evidence="14">
    <location>
        <position position="1121"/>
    </location>
</feature>
<keyword evidence="9" id="KW-0067">ATP-binding</keyword>
<dbReference type="InterPro" id="IPR036890">
    <property type="entry name" value="HATPase_C_sf"/>
</dbReference>
<keyword evidence="6" id="KW-0808">Transferase</keyword>
<dbReference type="PROSITE" id="PS50109">
    <property type="entry name" value="HIS_KIN"/>
    <property type="match status" value="1"/>
</dbReference>
<dbReference type="STRING" id="65393.PCC7424_1855"/>
<keyword evidence="10" id="KW-0902">Two-component regulatory system</keyword>
<dbReference type="Proteomes" id="UP000002384">
    <property type="component" value="Chromosome"/>
</dbReference>
<evidence type="ECO:0000256" key="14">
    <source>
        <dbReference type="PROSITE-ProRule" id="PRU00169"/>
    </source>
</evidence>
<evidence type="ECO:0000259" key="18">
    <source>
        <dbReference type="PROSITE" id="PS50110"/>
    </source>
</evidence>
<dbReference type="SMART" id="SM00387">
    <property type="entry name" value="HATPase_c"/>
    <property type="match status" value="1"/>
</dbReference>
<feature type="domain" description="Histidine kinase" evidence="17">
    <location>
        <begin position="827"/>
        <end position="1046"/>
    </location>
</feature>
<dbReference type="KEGG" id="cyc:PCC7424_1855"/>
<dbReference type="SMART" id="SM00065">
    <property type="entry name" value="GAF"/>
    <property type="match status" value="4"/>
</dbReference>
<dbReference type="Pfam" id="PF00072">
    <property type="entry name" value="Response_reg"/>
    <property type="match status" value="1"/>
</dbReference>
<evidence type="ECO:0000256" key="7">
    <source>
        <dbReference type="ARBA" id="ARBA00022741"/>
    </source>
</evidence>
<comment type="similarity">
    <text evidence="3">In the N-terminal section; belongs to the phytochrome family.</text>
</comment>
<proteinExistence type="inferred from homology"/>
<dbReference type="SUPFAM" id="SSF47384">
    <property type="entry name" value="Homodimeric domain of signal transducing histidine kinase"/>
    <property type="match status" value="1"/>
</dbReference>
<evidence type="ECO:0000256" key="4">
    <source>
        <dbReference type="ARBA" id="ARBA00012438"/>
    </source>
</evidence>
<evidence type="ECO:0000256" key="11">
    <source>
        <dbReference type="ARBA" id="ARBA00023136"/>
    </source>
</evidence>
<feature type="domain" description="Response regulatory" evidence="18">
    <location>
        <begin position="1072"/>
        <end position="1192"/>
    </location>
</feature>
<dbReference type="InterPro" id="IPR011006">
    <property type="entry name" value="CheY-like_superfamily"/>
</dbReference>
<dbReference type="InterPro" id="IPR003018">
    <property type="entry name" value="GAF"/>
</dbReference>